<gene>
    <name evidence="2" type="ORF">PLEPLA_LOCUS43375</name>
</gene>
<evidence type="ECO:0000313" key="3">
    <source>
        <dbReference type="Proteomes" id="UP001153269"/>
    </source>
</evidence>
<dbReference type="AlphaFoldDB" id="A0A9N7ZBF1"/>
<comment type="caution">
    <text evidence="2">The sequence shown here is derived from an EMBL/GenBank/DDBJ whole genome shotgun (WGS) entry which is preliminary data.</text>
</comment>
<feature type="region of interest" description="Disordered" evidence="1">
    <location>
        <begin position="1"/>
        <end position="93"/>
    </location>
</feature>
<sequence>MKYSDGTAGAARRAQVGGKPGTTERSDSPLTPLNQVPYPAGGGPHRRRRRTRKEEEEEEEEGGIETHRNQTDPPVTSGSEPDEGCPAVPPDWI</sequence>
<evidence type="ECO:0000256" key="1">
    <source>
        <dbReference type="SAM" id="MobiDB-lite"/>
    </source>
</evidence>
<protein>
    <submittedName>
        <fullName evidence="2">Uncharacterized protein</fullName>
    </submittedName>
</protein>
<evidence type="ECO:0000313" key="2">
    <source>
        <dbReference type="EMBL" id="CAB1455594.1"/>
    </source>
</evidence>
<organism evidence="2 3">
    <name type="scientific">Pleuronectes platessa</name>
    <name type="common">European plaice</name>
    <dbReference type="NCBI Taxonomy" id="8262"/>
    <lineage>
        <taxon>Eukaryota</taxon>
        <taxon>Metazoa</taxon>
        <taxon>Chordata</taxon>
        <taxon>Craniata</taxon>
        <taxon>Vertebrata</taxon>
        <taxon>Euteleostomi</taxon>
        <taxon>Actinopterygii</taxon>
        <taxon>Neopterygii</taxon>
        <taxon>Teleostei</taxon>
        <taxon>Neoteleostei</taxon>
        <taxon>Acanthomorphata</taxon>
        <taxon>Carangaria</taxon>
        <taxon>Pleuronectiformes</taxon>
        <taxon>Pleuronectoidei</taxon>
        <taxon>Pleuronectidae</taxon>
        <taxon>Pleuronectes</taxon>
    </lineage>
</organism>
<accession>A0A9N7ZBF1</accession>
<proteinExistence type="predicted"/>
<reference evidence="2" key="1">
    <citation type="submission" date="2020-03" db="EMBL/GenBank/DDBJ databases">
        <authorList>
            <person name="Weist P."/>
        </authorList>
    </citation>
    <scope>NUCLEOTIDE SEQUENCE</scope>
</reference>
<name>A0A9N7ZBF1_PLEPL</name>
<dbReference type="Proteomes" id="UP001153269">
    <property type="component" value="Unassembled WGS sequence"/>
</dbReference>
<keyword evidence="3" id="KW-1185">Reference proteome</keyword>
<dbReference type="EMBL" id="CADEAL010004262">
    <property type="protein sequence ID" value="CAB1455594.1"/>
    <property type="molecule type" value="Genomic_DNA"/>
</dbReference>